<protein>
    <submittedName>
        <fullName evidence="1">Uncharacterized protein</fullName>
    </submittedName>
</protein>
<evidence type="ECO:0000313" key="1">
    <source>
        <dbReference type="EMBL" id="KKK69571.1"/>
    </source>
</evidence>
<dbReference type="AlphaFoldDB" id="A0A0F9ABF9"/>
<comment type="caution">
    <text evidence="1">The sequence shown here is derived from an EMBL/GenBank/DDBJ whole genome shotgun (WGS) entry which is preliminary data.</text>
</comment>
<gene>
    <name evidence="1" type="ORF">LCGC14_2932690</name>
</gene>
<proteinExistence type="predicted"/>
<dbReference type="EMBL" id="LAZR01058583">
    <property type="protein sequence ID" value="KKK69571.1"/>
    <property type="molecule type" value="Genomic_DNA"/>
</dbReference>
<feature type="non-terminal residue" evidence="1">
    <location>
        <position position="1"/>
    </location>
</feature>
<reference evidence="1" key="1">
    <citation type="journal article" date="2015" name="Nature">
        <title>Complex archaea that bridge the gap between prokaryotes and eukaryotes.</title>
        <authorList>
            <person name="Spang A."/>
            <person name="Saw J.H."/>
            <person name="Jorgensen S.L."/>
            <person name="Zaremba-Niedzwiedzka K."/>
            <person name="Martijn J."/>
            <person name="Lind A.E."/>
            <person name="van Eijk R."/>
            <person name="Schleper C."/>
            <person name="Guy L."/>
            <person name="Ettema T.J."/>
        </authorList>
    </citation>
    <scope>NUCLEOTIDE SEQUENCE</scope>
</reference>
<name>A0A0F9ABF9_9ZZZZ</name>
<sequence length="163" mass="17735">SSRELLSIAPEEIREVGLPISDLLAVIDPASVELTLHRDEATDNNLYVSDGNSFFHKMALVDEIWSPKALIIGGLKTLGSVETSAGNFDLLLGRTTTILKRSNTVFTDNGTAYAMNMSFGSFVIAPPAHYAKLKLLSWNGVQATQTTQWASVSMRLALNTNSY</sequence>
<accession>A0A0F9ABF9</accession>
<organism evidence="1">
    <name type="scientific">marine sediment metagenome</name>
    <dbReference type="NCBI Taxonomy" id="412755"/>
    <lineage>
        <taxon>unclassified sequences</taxon>
        <taxon>metagenomes</taxon>
        <taxon>ecological metagenomes</taxon>
    </lineage>
</organism>